<reference evidence="1 2" key="1">
    <citation type="submission" date="2023-11" db="EMBL/GenBank/DDBJ databases">
        <title>Halocaridina rubra genome assembly.</title>
        <authorList>
            <person name="Smith C."/>
        </authorList>
    </citation>
    <scope>NUCLEOTIDE SEQUENCE [LARGE SCALE GENOMIC DNA]</scope>
    <source>
        <strain evidence="1">EP-1</strain>
        <tissue evidence="1">Whole</tissue>
    </source>
</reference>
<dbReference type="Proteomes" id="UP001381693">
    <property type="component" value="Unassembled WGS sequence"/>
</dbReference>
<proteinExistence type="predicted"/>
<protein>
    <submittedName>
        <fullName evidence="1">Uncharacterized protein</fullName>
    </submittedName>
</protein>
<dbReference type="Gene3D" id="2.60.120.260">
    <property type="entry name" value="Galactose-binding domain-like"/>
    <property type="match status" value="1"/>
</dbReference>
<comment type="caution">
    <text evidence="1">The sequence shown here is derived from an EMBL/GenBank/DDBJ whole genome shotgun (WGS) entry which is preliminary data.</text>
</comment>
<name>A0AAN8WMB7_HALRR</name>
<dbReference type="EMBL" id="JAXCGZ010021076">
    <property type="protein sequence ID" value="KAK7060101.1"/>
    <property type="molecule type" value="Genomic_DNA"/>
</dbReference>
<accession>A0AAN8WMB7</accession>
<dbReference type="AlphaFoldDB" id="A0AAN8WMB7"/>
<evidence type="ECO:0000313" key="1">
    <source>
        <dbReference type="EMBL" id="KAK7060101.1"/>
    </source>
</evidence>
<organism evidence="1 2">
    <name type="scientific">Halocaridina rubra</name>
    <name type="common">Hawaiian red shrimp</name>
    <dbReference type="NCBI Taxonomy" id="373956"/>
    <lineage>
        <taxon>Eukaryota</taxon>
        <taxon>Metazoa</taxon>
        <taxon>Ecdysozoa</taxon>
        <taxon>Arthropoda</taxon>
        <taxon>Crustacea</taxon>
        <taxon>Multicrustacea</taxon>
        <taxon>Malacostraca</taxon>
        <taxon>Eumalacostraca</taxon>
        <taxon>Eucarida</taxon>
        <taxon>Decapoda</taxon>
        <taxon>Pleocyemata</taxon>
        <taxon>Caridea</taxon>
        <taxon>Atyoidea</taxon>
        <taxon>Atyidae</taxon>
        <taxon>Halocaridina</taxon>
    </lineage>
</organism>
<keyword evidence="2" id="KW-1185">Reference proteome</keyword>
<dbReference type="SUPFAM" id="SSF49785">
    <property type="entry name" value="Galactose-binding domain-like"/>
    <property type="match status" value="1"/>
</dbReference>
<evidence type="ECO:0000313" key="2">
    <source>
        <dbReference type="Proteomes" id="UP001381693"/>
    </source>
</evidence>
<sequence>MIRNTLLCFVPSTENYVIYGSIEAAPAPSFLPERAKENLMDGIYNVGDMTQCYLSSASLDSWFRVDLGSVKPVHRVILVLQSTTTARKVLLSLPRTFIPKYGNRYGKRAANICSVCYSSTIQ</sequence>
<dbReference type="InterPro" id="IPR008979">
    <property type="entry name" value="Galactose-bd-like_sf"/>
</dbReference>
<gene>
    <name evidence="1" type="ORF">SK128_012632</name>
</gene>